<sequence length="291" mass="31495">MAGRPVDHQRRAELLDAVVDYTVEHGFSDLSWRPVAAALGTSTTTLVHRFGTKEQMLVAILGRLRERIFAATSDTTGEHADLATAARAAWDRTSDLVRGAEFRLFCAVYGRALQAPEQFAGFLDRVVAGWMNSLRDAQGPDTGPATATRRATLMIATIRELLLDLLATGDRDRVQDAAESFLAGRTRRSPSDGSSVGRSPRPWGTHLHKVPGGWGDHWSLPAPVGRTGPLRHQPHLWSVAPPCPWDGCWLCRRGRSTTSVAPCARGADTCRPAGLWGGAPTDRAYRGSAGV</sequence>
<dbReference type="GO" id="GO:0000976">
    <property type="term" value="F:transcription cis-regulatory region binding"/>
    <property type="evidence" value="ECO:0007669"/>
    <property type="project" value="TreeGrafter"/>
</dbReference>
<reference evidence="7" key="1">
    <citation type="submission" date="2023-03" db="EMBL/GenBank/DDBJ databases">
        <title>Actinoallomurus iriomotensis NBRC 103684.</title>
        <authorList>
            <person name="Ichikawa N."/>
            <person name="Sato H."/>
            <person name="Tonouchi N."/>
        </authorList>
    </citation>
    <scope>NUCLEOTIDE SEQUENCE</scope>
    <source>
        <strain evidence="7">NBRC 103684</strain>
    </source>
</reference>
<dbReference type="PANTHER" id="PTHR30055:SF234">
    <property type="entry name" value="HTH-TYPE TRANSCRIPTIONAL REGULATOR BETI"/>
    <property type="match status" value="1"/>
</dbReference>
<dbReference type="InterPro" id="IPR009057">
    <property type="entry name" value="Homeodomain-like_sf"/>
</dbReference>
<dbReference type="Proteomes" id="UP001165074">
    <property type="component" value="Unassembled WGS sequence"/>
</dbReference>
<protein>
    <recommendedName>
        <fullName evidence="6">HTH tetR-type domain-containing protein</fullName>
    </recommendedName>
</protein>
<organism evidence="7 8">
    <name type="scientific">Actinoallomurus iriomotensis</name>
    <dbReference type="NCBI Taxonomy" id="478107"/>
    <lineage>
        <taxon>Bacteria</taxon>
        <taxon>Bacillati</taxon>
        <taxon>Actinomycetota</taxon>
        <taxon>Actinomycetes</taxon>
        <taxon>Streptosporangiales</taxon>
        <taxon>Thermomonosporaceae</taxon>
        <taxon>Actinoallomurus</taxon>
    </lineage>
</organism>
<evidence type="ECO:0000259" key="6">
    <source>
        <dbReference type="PROSITE" id="PS50977"/>
    </source>
</evidence>
<dbReference type="PROSITE" id="PS50977">
    <property type="entry name" value="HTH_TETR_2"/>
    <property type="match status" value="1"/>
</dbReference>
<comment type="caution">
    <text evidence="7">The sequence shown here is derived from an EMBL/GenBank/DDBJ whole genome shotgun (WGS) entry which is preliminary data.</text>
</comment>
<evidence type="ECO:0000256" key="3">
    <source>
        <dbReference type="ARBA" id="ARBA00023163"/>
    </source>
</evidence>
<keyword evidence="8" id="KW-1185">Reference proteome</keyword>
<proteinExistence type="predicted"/>
<dbReference type="GO" id="GO:0003700">
    <property type="term" value="F:DNA-binding transcription factor activity"/>
    <property type="evidence" value="ECO:0007669"/>
    <property type="project" value="TreeGrafter"/>
</dbReference>
<dbReference type="PANTHER" id="PTHR30055">
    <property type="entry name" value="HTH-TYPE TRANSCRIPTIONAL REGULATOR RUTR"/>
    <property type="match status" value="1"/>
</dbReference>
<dbReference type="SUPFAM" id="SSF46689">
    <property type="entry name" value="Homeodomain-like"/>
    <property type="match status" value="1"/>
</dbReference>
<evidence type="ECO:0000313" key="7">
    <source>
        <dbReference type="EMBL" id="GLY92322.1"/>
    </source>
</evidence>
<feature type="region of interest" description="Disordered" evidence="5">
    <location>
        <begin position="181"/>
        <end position="206"/>
    </location>
</feature>
<keyword evidence="3" id="KW-0804">Transcription</keyword>
<dbReference type="Gene3D" id="1.10.357.10">
    <property type="entry name" value="Tetracycline Repressor, domain 2"/>
    <property type="match status" value="1"/>
</dbReference>
<dbReference type="Pfam" id="PF00440">
    <property type="entry name" value="TetR_N"/>
    <property type="match status" value="1"/>
</dbReference>
<gene>
    <name evidence="7" type="ORF">Airi02_102500</name>
</gene>
<name>A0A9W6SHJ5_9ACTN</name>
<accession>A0A9W6SHJ5</accession>
<dbReference type="AlphaFoldDB" id="A0A9W6SHJ5"/>
<feature type="DNA-binding region" description="H-T-H motif" evidence="4">
    <location>
        <begin position="31"/>
        <end position="50"/>
    </location>
</feature>
<evidence type="ECO:0000313" key="8">
    <source>
        <dbReference type="Proteomes" id="UP001165074"/>
    </source>
</evidence>
<dbReference type="InterPro" id="IPR001647">
    <property type="entry name" value="HTH_TetR"/>
</dbReference>
<feature type="domain" description="HTH tetR-type" evidence="6">
    <location>
        <begin position="8"/>
        <end position="68"/>
    </location>
</feature>
<keyword evidence="1" id="KW-0805">Transcription regulation</keyword>
<dbReference type="EMBL" id="BSTK01000027">
    <property type="protein sequence ID" value="GLY92322.1"/>
    <property type="molecule type" value="Genomic_DNA"/>
</dbReference>
<evidence type="ECO:0000256" key="5">
    <source>
        <dbReference type="SAM" id="MobiDB-lite"/>
    </source>
</evidence>
<dbReference type="InterPro" id="IPR050109">
    <property type="entry name" value="HTH-type_TetR-like_transc_reg"/>
</dbReference>
<keyword evidence="2 4" id="KW-0238">DNA-binding</keyword>
<evidence type="ECO:0000256" key="2">
    <source>
        <dbReference type="ARBA" id="ARBA00023125"/>
    </source>
</evidence>
<evidence type="ECO:0000256" key="1">
    <source>
        <dbReference type="ARBA" id="ARBA00023015"/>
    </source>
</evidence>
<evidence type="ECO:0000256" key="4">
    <source>
        <dbReference type="PROSITE-ProRule" id="PRU00335"/>
    </source>
</evidence>